<dbReference type="EMBL" id="OD564582">
    <property type="protein sequence ID" value="CAD7439048.1"/>
    <property type="molecule type" value="Genomic_DNA"/>
</dbReference>
<name>A0A7R9EQS1_9NEOP</name>
<organism evidence="1">
    <name type="scientific">Timema bartmani</name>
    <dbReference type="NCBI Taxonomy" id="61472"/>
    <lineage>
        <taxon>Eukaryota</taxon>
        <taxon>Metazoa</taxon>
        <taxon>Ecdysozoa</taxon>
        <taxon>Arthropoda</taxon>
        <taxon>Hexapoda</taxon>
        <taxon>Insecta</taxon>
        <taxon>Pterygota</taxon>
        <taxon>Neoptera</taxon>
        <taxon>Polyneoptera</taxon>
        <taxon>Phasmatodea</taxon>
        <taxon>Timematodea</taxon>
        <taxon>Timematoidea</taxon>
        <taxon>Timematidae</taxon>
        <taxon>Timema</taxon>
    </lineage>
</organism>
<evidence type="ECO:0000313" key="1">
    <source>
        <dbReference type="EMBL" id="CAD7439048.1"/>
    </source>
</evidence>
<proteinExistence type="predicted"/>
<gene>
    <name evidence="1" type="ORF">TBIB3V08_LOCUS1628</name>
</gene>
<protein>
    <submittedName>
        <fullName evidence="1">Uncharacterized protein</fullName>
    </submittedName>
</protein>
<dbReference type="AlphaFoldDB" id="A0A7R9EQS1"/>
<sequence length="593" mass="65342">MVARHSVPPNASVTNQQAAASLVVEPMSSRVPPRVPAQTNAGAGSRTTLDIISEETAQILLEAALSFSCFCLVHSPSNRKCPIYCTWDKSRTYQLIVDQEKPFSECIASEKFVTWSVGENSSRNGQQFARFVNWAIYLNDDCQEVSCELSVSTKEAMWLLETAFVLTWHDLEHVQYSRPGSNIDLPVIGSPVYFESDTLDHTAIEVASSFKATATGDQGARPASLSRLLREYHGSNEVYPYFLERDWKTILEKPPSVHPIEIRTCLPVIGSLVYCASSALDHAVTENFVLPCVVVYVRGTGLDCRRSAIVICSSAPRVSSPFSSVSRPDRGAALGRIDKNGALTRFGTSLAGGGQTLTIKLFSFGWRRGTLLKSDITVYIKKKNPFAENTDNAHEHPVLVMSVVKVSLVGSVGWCISVVLSELMCKGTFCLNEESNGKLPHSSFPQYTSSELPRLYSRGTVEDPSNLRVEYCTIQPSAQFANISLNIHAMANLISALLCAVNVPRTPPLSHSSVPPPLPSSAPLPSCRRYIRKFRWATGTKHQAPSELGLPVTWEVGIRLQAECTEADYIKIPLKRATYDLTYRHDSQADKYT</sequence>
<accession>A0A7R9EQS1</accession>
<reference evidence="1" key="1">
    <citation type="submission" date="2020-11" db="EMBL/GenBank/DDBJ databases">
        <authorList>
            <person name="Tran Van P."/>
        </authorList>
    </citation>
    <scope>NUCLEOTIDE SEQUENCE</scope>
</reference>